<dbReference type="Pfam" id="PF00551">
    <property type="entry name" value="Formyl_trans_N"/>
    <property type="match status" value="1"/>
</dbReference>
<dbReference type="SUPFAM" id="SSF53328">
    <property type="entry name" value="Formyltransferase"/>
    <property type="match status" value="1"/>
</dbReference>
<reference evidence="8" key="1">
    <citation type="submission" date="2020-10" db="EMBL/GenBank/DDBJ databases">
        <authorList>
            <person name="Gilroy R."/>
        </authorList>
    </citation>
    <scope>NUCLEOTIDE SEQUENCE</scope>
    <source>
        <strain evidence="8">15467</strain>
    </source>
</reference>
<feature type="active site" description="Proton donor" evidence="6">
    <location>
        <position position="116"/>
    </location>
</feature>
<evidence type="ECO:0000256" key="1">
    <source>
        <dbReference type="ARBA" id="ARBA00005054"/>
    </source>
</evidence>
<dbReference type="AlphaFoldDB" id="A0A9D9DLE4"/>
<protein>
    <recommendedName>
        <fullName evidence="6">Phosphoribosylglycinamide formyltransferase</fullName>
        <ecNumber evidence="6">2.1.2.2</ecNumber>
    </recommendedName>
    <alternativeName>
        <fullName evidence="6">5'-phosphoribosylglycinamide transformylase</fullName>
    </alternativeName>
    <alternativeName>
        <fullName evidence="6">GAR transformylase</fullName>
        <shortName evidence="6">GART</shortName>
    </alternativeName>
</protein>
<dbReference type="InterPro" id="IPR036477">
    <property type="entry name" value="Formyl_transf_N_sf"/>
</dbReference>
<dbReference type="HAMAP" id="MF_01930">
    <property type="entry name" value="PurN"/>
    <property type="match status" value="1"/>
</dbReference>
<proteinExistence type="inferred from homology"/>
<dbReference type="EMBL" id="JADINB010000030">
    <property type="protein sequence ID" value="MBO8428551.1"/>
    <property type="molecule type" value="Genomic_DNA"/>
</dbReference>
<dbReference type="GO" id="GO:0006189">
    <property type="term" value="P:'de novo' IMP biosynthetic process"/>
    <property type="evidence" value="ECO:0007669"/>
    <property type="project" value="UniProtKB-UniRule"/>
</dbReference>
<dbReference type="InterPro" id="IPR002376">
    <property type="entry name" value="Formyl_transf_N"/>
</dbReference>
<comment type="catalytic activity">
    <reaction evidence="5 6">
        <text>N(1)-(5-phospho-beta-D-ribosyl)glycinamide + (6R)-10-formyltetrahydrofolate = N(2)-formyl-N(1)-(5-phospho-beta-D-ribosyl)glycinamide + (6S)-5,6,7,8-tetrahydrofolate + H(+)</text>
        <dbReference type="Rhea" id="RHEA:15053"/>
        <dbReference type="ChEBI" id="CHEBI:15378"/>
        <dbReference type="ChEBI" id="CHEBI:57453"/>
        <dbReference type="ChEBI" id="CHEBI:143788"/>
        <dbReference type="ChEBI" id="CHEBI:147286"/>
        <dbReference type="ChEBI" id="CHEBI:195366"/>
        <dbReference type="EC" id="2.1.2.2"/>
    </reaction>
</comment>
<evidence type="ECO:0000259" key="7">
    <source>
        <dbReference type="Pfam" id="PF00551"/>
    </source>
</evidence>
<evidence type="ECO:0000256" key="5">
    <source>
        <dbReference type="ARBA" id="ARBA00047664"/>
    </source>
</evidence>
<dbReference type="Proteomes" id="UP000823635">
    <property type="component" value="Unassembled WGS sequence"/>
</dbReference>
<dbReference type="EC" id="2.1.2.2" evidence="6"/>
<name>A0A9D9DLE4_9BACT</name>
<reference evidence="8" key="2">
    <citation type="journal article" date="2021" name="PeerJ">
        <title>Extensive microbial diversity within the chicken gut microbiome revealed by metagenomics and culture.</title>
        <authorList>
            <person name="Gilroy R."/>
            <person name="Ravi A."/>
            <person name="Getino M."/>
            <person name="Pursley I."/>
            <person name="Horton D.L."/>
            <person name="Alikhan N.F."/>
            <person name="Baker D."/>
            <person name="Gharbi K."/>
            <person name="Hall N."/>
            <person name="Watson M."/>
            <person name="Adriaenssens E.M."/>
            <person name="Foster-Nyarko E."/>
            <person name="Jarju S."/>
            <person name="Secka A."/>
            <person name="Antonio M."/>
            <person name="Oren A."/>
            <person name="Chaudhuri R.R."/>
            <person name="La Ragione R."/>
            <person name="Hildebrand F."/>
            <person name="Pallen M.J."/>
        </authorList>
    </citation>
    <scope>NUCLEOTIDE SEQUENCE</scope>
    <source>
        <strain evidence="8">15467</strain>
    </source>
</reference>
<dbReference type="InterPro" id="IPR001555">
    <property type="entry name" value="GART_AS"/>
</dbReference>
<comment type="similarity">
    <text evidence="4 6">Belongs to the GART family.</text>
</comment>
<dbReference type="GO" id="GO:0004644">
    <property type="term" value="F:phosphoribosylglycinamide formyltransferase activity"/>
    <property type="evidence" value="ECO:0007669"/>
    <property type="project" value="UniProtKB-UniRule"/>
</dbReference>
<evidence type="ECO:0000256" key="4">
    <source>
        <dbReference type="ARBA" id="ARBA00038440"/>
    </source>
</evidence>
<dbReference type="GO" id="GO:0005829">
    <property type="term" value="C:cytosol"/>
    <property type="evidence" value="ECO:0007669"/>
    <property type="project" value="TreeGrafter"/>
</dbReference>
<feature type="domain" description="Formyl transferase N-terminal" evidence="7">
    <location>
        <begin position="2"/>
        <end position="194"/>
    </location>
</feature>
<feature type="binding site" evidence="6">
    <location>
        <position position="69"/>
    </location>
    <ligand>
        <name>(6R)-10-formyltetrahydrofolate</name>
        <dbReference type="ChEBI" id="CHEBI:195366"/>
    </ligand>
</feature>
<dbReference type="PROSITE" id="PS00373">
    <property type="entry name" value="GART"/>
    <property type="match status" value="1"/>
</dbReference>
<keyword evidence="3 6" id="KW-0658">Purine biosynthesis</keyword>
<feature type="binding site" evidence="6">
    <location>
        <begin position="12"/>
        <end position="14"/>
    </location>
    <ligand>
        <name>N(1)-(5-phospho-beta-D-ribosyl)glycinamide</name>
        <dbReference type="ChEBI" id="CHEBI:143788"/>
    </ligand>
</feature>
<comment type="caution">
    <text evidence="8">The sequence shown here is derived from an EMBL/GenBank/DDBJ whole genome shotgun (WGS) entry which is preliminary data.</text>
</comment>
<evidence type="ECO:0000313" key="9">
    <source>
        <dbReference type="Proteomes" id="UP000823635"/>
    </source>
</evidence>
<dbReference type="PANTHER" id="PTHR43369">
    <property type="entry name" value="PHOSPHORIBOSYLGLYCINAMIDE FORMYLTRANSFERASE"/>
    <property type="match status" value="1"/>
</dbReference>
<comment type="function">
    <text evidence="6">Catalyzes the transfer of a formyl group from 10-formyltetrahydrofolate to 5-phospho-ribosyl-glycinamide (GAR), producing 5-phospho-ribosyl-N-formylglycinamide (FGAR) and tetrahydrofolate.</text>
</comment>
<dbReference type="CDD" id="cd08645">
    <property type="entry name" value="FMT_core_GART"/>
    <property type="match status" value="1"/>
</dbReference>
<evidence type="ECO:0000256" key="2">
    <source>
        <dbReference type="ARBA" id="ARBA00022679"/>
    </source>
</evidence>
<dbReference type="InterPro" id="IPR004607">
    <property type="entry name" value="GART"/>
</dbReference>
<comment type="caution">
    <text evidence="6">Lacks conserved residue(s) required for the propagation of feature annotation.</text>
</comment>
<feature type="site" description="Raises pKa of active site His" evidence="6">
    <location>
        <position position="157"/>
    </location>
</feature>
<accession>A0A9D9DLE4</accession>
<gene>
    <name evidence="6" type="primary">purN</name>
    <name evidence="8" type="ORF">IAC68_01270</name>
</gene>
<feature type="binding site" evidence="6">
    <location>
        <position position="114"/>
    </location>
    <ligand>
        <name>(6R)-10-formyltetrahydrofolate</name>
        <dbReference type="ChEBI" id="CHEBI:195366"/>
    </ligand>
</feature>
<evidence type="ECO:0000256" key="6">
    <source>
        <dbReference type="HAMAP-Rule" id="MF_01930"/>
    </source>
</evidence>
<evidence type="ECO:0000313" key="8">
    <source>
        <dbReference type="EMBL" id="MBO8428551.1"/>
    </source>
</evidence>
<comment type="pathway">
    <text evidence="1 6">Purine metabolism; IMP biosynthesis via de novo pathway; N(2)-formyl-N(1)-(5-phospho-D-ribosyl)glycinamide from N(1)-(5-phospho-D-ribosyl)glycinamide (10-formyl THF route): step 1/1.</text>
</comment>
<organism evidence="8 9">
    <name type="scientific">Candidatus Egerieousia excrementavium</name>
    <dbReference type="NCBI Taxonomy" id="2840778"/>
    <lineage>
        <taxon>Bacteria</taxon>
        <taxon>Pseudomonadati</taxon>
        <taxon>Bacteroidota</taxon>
        <taxon>Bacteroidia</taxon>
        <taxon>Bacteroidales</taxon>
        <taxon>Candidatus Egerieousia</taxon>
    </lineage>
</organism>
<keyword evidence="2 6" id="KW-0808">Transferase</keyword>
<dbReference type="PANTHER" id="PTHR43369:SF2">
    <property type="entry name" value="PHOSPHORIBOSYLGLYCINAMIDE FORMYLTRANSFERASE"/>
    <property type="match status" value="1"/>
</dbReference>
<dbReference type="Gene3D" id="3.40.50.170">
    <property type="entry name" value="Formyl transferase, N-terminal domain"/>
    <property type="match status" value="1"/>
</dbReference>
<evidence type="ECO:0000256" key="3">
    <source>
        <dbReference type="ARBA" id="ARBA00022755"/>
    </source>
</evidence>
<sequence length="208" mass="23085">MKNIAIFASGSGTNAINIINFFNYNRKYDGSPSGESQTACVKVVICNNRNAYVLTRAANASVEISVYDKEELTGSPSRLLQQLAMLQIDYIILAGYLLKVPDALIEKYRDRIINIHPALLPKYGGKGMYGHHVHEAVIAANEKESGITIHLVDEKYDNGRILFQARCTIEPGDGPQELASKIHVLEQMHFPNVIASFIKSCDNSRHPL</sequence>